<comment type="caution">
    <text evidence="4">The sequence shown here is derived from an EMBL/GenBank/DDBJ whole genome shotgun (WGS) entry which is preliminary data.</text>
</comment>
<keyword evidence="5" id="KW-1185">Reference proteome</keyword>
<proteinExistence type="inferred from homology"/>
<dbReference type="SUPFAM" id="SSF51735">
    <property type="entry name" value="NAD(P)-binding Rossmann-fold domains"/>
    <property type="match status" value="1"/>
</dbReference>
<evidence type="ECO:0000256" key="2">
    <source>
        <dbReference type="ARBA" id="ARBA00023002"/>
    </source>
</evidence>
<gene>
    <name evidence="4" type="ORF">GCM10023191_015660</name>
</gene>
<dbReference type="InterPro" id="IPR002347">
    <property type="entry name" value="SDR_fam"/>
</dbReference>
<keyword evidence="2" id="KW-0560">Oxidoreductase</keyword>
<accession>A0ABP8PKX7</accession>
<feature type="domain" description="Ketoreductase" evidence="3">
    <location>
        <begin position="2"/>
        <end position="172"/>
    </location>
</feature>
<organism evidence="4 5">
    <name type="scientific">Actinoallomurus oryzae</name>
    <dbReference type="NCBI Taxonomy" id="502180"/>
    <lineage>
        <taxon>Bacteria</taxon>
        <taxon>Bacillati</taxon>
        <taxon>Actinomycetota</taxon>
        <taxon>Actinomycetes</taxon>
        <taxon>Streptosporangiales</taxon>
        <taxon>Thermomonosporaceae</taxon>
        <taxon>Actinoallomurus</taxon>
    </lineage>
</organism>
<dbReference type="RefSeq" id="WP_345459251.1">
    <property type="nucleotide sequence ID" value="NZ_BAABHF010000012.1"/>
</dbReference>
<evidence type="ECO:0000313" key="5">
    <source>
        <dbReference type="Proteomes" id="UP001500503"/>
    </source>
</evidence>
<dbReference type="Pfam" id="PF13561">
    <property type="entry name" value="adh_short_C2"/>
    <property type="match status" value="1"/>
</dbReference>
<comment type="similarity">
    <text evidence="1">Belongs to the short-chain dehydrogenases/reductases (SDR) family.</text>
</comment>
<dbReference type="PANTHER" id="PTHR42760">
    <property type="entry name" value="SHORT-CHAIN DEHYDROGENASES/REDUCTASES FAMILY MEMBER"/>
    <property type="match status" value="1"/>
</dbReference>
<dbReference type="PANTHER" id="PTHR42760:SF133">
    <property type="entry name" value="3-OXOACYL-[ACYL-CARRIER-PROTEIN] REDUCTASE"/>
    <property type="match status" value="1"/>
</dbReference>
<dbReference type="InterPro" id="IPR036291">
    <property type="entry name" value="NAD(P)-bd_dom_sf"/>
</dbReference>
<dbReference type="CDD" id="cd05233">
    <property type="entry name" value="SDR_c"/>
    <property type="match status" value="1"/>
</dbReference>
<dbReference type="InterPro" id="IPR057326">
    <property type="entry name" value="KR_dom"/>
</dbReference>
<dbReference type="Gene3D" id="3.40.50.720">
    <property type="entry name" value="NAD(P)-binding Rossmann-like Domain"/>
    <property type="match status" value="1"/>
</dbReference>
<dbReference type="PROSITE" id="PS00061">
    <property type="entry name" value="ADH_SHORT"/>
    <property type="match status" value="1"/>
</dbReference>
<evidence type="ECO:0000256" key="1">
    <source>
        <dbReference type="ARBA" id="ARBA00006484"/>
    </source>
</evidence>
<dbReference type="SMART" id="SM00822">
    <property type="entry name" value="PKS_KR"/>
    <property type="match status" value="1"/>
</dbReference>
<evidence type="ECO:0000259" key="3">
    <source>
        <dbReference type="SMART" id="SM00822"/>
    </source>
</evidence>
<reference evidence="5" key="1">
    <citation type="journal article" date="2019" name="Int. J. Syst. Evol. Microbiol.">
        <title>The Global Catalogue of Microorganisms (GCM) 10K type strain sequencing project: providing services to taxonomists for standard genome sequencing and annotation.</title>
        <authorList>
            <consortium name="The Broad Institute Genomics Platform"/>
            <consortium name="The Broad Institute Genome Sequencing Center for Infectious Disease"/>
            <person name="Wu L."/>
            <person name="Ma J."/>
        </authorList>
    </citation>
    <scope>NUCLEOTIDE SEQUENCE [LARGE SCALE GENOMIC DNA]</scope>
    <source>
        <strain evidence="5">JCM 17933</strain>
    </source>
</reference>
<dbReference type="Proteomes" id="UP001500503">
    <property type="component" value="Unassembled WGS sequence"/>
</dbReference>
<evidence type="ECO:0000313" key="4">
    <source>
        <dbReference type="EMBL" id="GAA4487583.1"/>
    </source>
</evidence>
<protein>
    <submittedName>
        <fullName evidence="4">SDR family oxidoreductase</fullName>
    </submittedName>
</protein>
<name>A0ABP8PKX7_9ACTN</name>
<dbReference type="InterPro" id="IPR020904">
    <property type="entry name" value="Sc_DH/Rdtase_CS"/>
</dbReference>
<dbReference type="EMBL" id="BAABHF010000012">
    <property type="protein sequence ID" value="GAA4487583.1"/>
    <property type="molecule type" value="Genomic_DNA"/>
</dbReference>
<sequence length="256" mass="26599">MKVVLVTGAASGLGRAVVRLMAARGWTVAALDRAEASDDGAALTVTADVRDARAVEDAVTRTVDELGGLHAVAGCAGVFHNDLTPLHLLTDEAWATHLDVNLTGAFHVVRAALPHLLETQGAVALVASVASRYPQPGGAAYAVSKAGVASLARAVALEYGPRGVRANAVSPGYMDTPMAAPLMSRPHLRTAIEHELPLRRAAHPDEIAPVIEFLLSDAGRYVTGEEVTVDGAGALTAYTSGGDVDRMWRRNGVTDG</sequence>
<dbReference type="PRINTS" id="PR00081">
    <property type="entry name" value="GDHRDH"/>
</dbReference>